<keyword evidence="2" id="KW-0012">Acyltransferase</keyword>
<organism evidence="6 7">
    <name type="scientific">Thermopolyspora flexuosa</name>
    <dbReference type="NCBI Taxonomy" id="103836"/>
    <lineage>
        <taxon>Bacteria</taxon>
        <taxon>Bacillati</taxon>
        <taxon>Actinomycetota</taxon>
        <taxon>Actinomycetes</taxon>
        <taxon>Streptosporangiales</taxon>
        <taxon>Streptosporangiaceae</taxon>
        <taxon>Thermopolyspora</taxon>
    </lineage>
</organism>
<dbReference type="PIRSF" id="PIRSF000451">
    <property type="entry name" value="PKS_III"/>
    <property type="match status" value="1"/>
</dbReference>
<dbReference type="PANTHER" id="PTHR11877:SF99">
    <property type="entry name" value="1,3,6,8-TETRAHYDROXYNAPHTHALENE SYNTHASE"/>
    <property type="match status" value="1"/>
</dbReference>
<evidence type="ECO:0000313" key="6">
    <source>
        <dbReference type="EMBL" id="TQM74881.1"/>
    </source>
</evidence>
<dbReference type="Pfam" id="PF00195">
    <property type="entry name" value="Chal_sti_synt_N"/>
    <property type="match status" value="1"/>
</dbReference>
<dbReference type="InterPro" id="IPR011141">
    <property type="entry name" value="Polyketide_synthase_type-III"/>
</dbReference>
<dbReference type="InterPro" id="IPR001099">
    <property type="entry name" value="Chalcone/stilbene_synt_N"/>
</dbReference>
<evidence type="ECO:0000256" key="1">
    <source>
        <dbReference type="ARBA" id="ARBA00022679"/>
    </source>
</evidence>
<dbReference type="InterPro" id="IPR013747">
    <property type="entry name" value="ACP_syn_III_C"/>
</dbReference>
<feature type="compositionally biased region" description="Basic and acidic residues" evidence="3">
    <location>
        <begin position="392"/>
        <end position="401"/>
    </location>
</feature>
<feature type="region of interest" description="Disordered" evidence="3">
    <location>
        <begin position="218"/>
        <end position="237"/>
    </location>
</feature>
<dbReference type="RefSeq" id="WP_142258986.1">
    <property type="nucleotide sequence ID" value="NZ_BMPV01000003.1"/>
</dbReference>
<dbReference type="Pfam" id="PF08541">
    <property type="entry name" value="ACP_syn_III_C"/>
    <property type="match status" value="1"/>
</dbReference>
<evidence type="ECO:0000256" key="3">
    <source>
        <dbReference type="SAM" id="MobiDB-lite"/>
    </source>
</evidence>
<keyword evidence="1" id="KW-0808">Transferase</keyword>
<feature type="domain" description="Chalcone/stilbene synthase N-terminal" evidence="4">
    <location>
        <begin position="84"/>
        <end position="195"/>
    </location>
</feature>
<feature type="domain" description="Beta-ketoacyl-[acyl-carrier-protein] synthase III C-terminal" evidence="5">
    <location>
        <begin position="251"/>
        <end position="331"/>
    </location>
</feature>
<dbReference type="PANTHER" id="PTHR11877">
    <property type="entry name" value="HYDROXYMETHYLGLUTARYL-COA SYNTHASE"/>
    <property type="match status" value="1"/>
</dbReference>
<evidence type="ECO:0000313" key="7">
    <source>
        <dbReference type="Proteomes" id="UP000319213"/>
    </source>
</evidence>
<sequence length="407" mass="42360">MPILCKPAVAVPEHVVTCEQTLARYADRYRDHPRLGLVLRLVAEAGVARRRLLPPDERTPGIPGRDARERHEEQVRSRLPAVVRRALANAGLGPGDIDALVWACADAIAPVPPARIAEWTGIRPGVTRLPVVPAGGTTGIAALKRACAFCAAHPGANTLVVTCAFDSLRPPAADPGVGDLLARAVHGDGIAAAVVRGHGGTGVDVRYLSPGPRLAPVPGIAGRTGAGGRSRRDGRWPCTPGRTLARHLLGHGWTAADLDLCVLHADSPRALDGLAESLGLAPETVRASRETLGEYGDIGGATILDAIRRAAESVVPRDGAKCLVAGFGRGVAEVVLGTWATAPAPRGVRPPVRAEPAPVRLVGVGGRAPGDRVRACAGHASRPRGRTGGRRACHERDDPHGPPRPRA</sequence>
<gene>
    <name evidence="6" type="ORF">FHX40_1567</name>
</gene>
<accession>A0A543IWE2</accession>
<evidence type="ECO:0000256" key="2">
    <source>
        <dbReference type="ARBA" id="ARBA00023315"/>
    </source>
</evidence>
<dbReference type="GO" id="GO:0016747">
    <property type="term" value="F:acyltransferase activity, transferring groups other than amino-acyl groups"/>
    <property type="evidence" value="ECO:0007669"/>
    <property type="project" value="InterPro"/>
</dbReference>
<dbReference type="InterPro" id="IPR016039">
    <property type="entry name" value="Thiolase-like"/>
</dbReference>
<keyword evidence="7" id="KW-1185">Reference proteome</keyword>
<protein>
    <submittedName>
        <fullName evidence="6">1,3,6,8-tetrahydroxynaphthalene synthase</fullName>
    </submittedName>
</protein>
<evidence type="ECO:0000259" key="5">
    <source>
        <dbReference type="Pfam" id="PF08541"/>
    </source>
</evidence>
<comment type="caution">
    <text evidence="6">The sequence shown here is derived from an EMBL/GenBank/DDBJ whole genome shotgun (WGS) entry which is preliminary data.</text>
</comment>
<dbReference type="AlphaFoldDB" id="A0A543IWE2"/>
<dbReference type="SUPFAM" id="SSF53901">
    <property type="entry name" value="Thiolase-like"/>
    <property type="match status" value="1"/>
</dbReference>
<dbReference type="Gene3D" id="3.40.47.10">
    <property type="match status" value="2"/>
</dbReference>
<reference evidence="6 7" key="1">
    <citation type="submission" date="2019-06" db="EMBL/GenBank/DDBJ databases">
        <title>Sequencing the genomes of 1000 actinobacteria strains.</title>
        <authorList>
            <person name="Klenk H.-P."/>
        </authorList>
    </citation>
    <scope>NUCLEOTIDE SEQUENCE [LARGE SCALE GENOMIC DNA]</scope>
    <source>
        <strain evidence="6 7">DSM 43186</strain>
    </source>
</reference>
<dbReference type="GO" id="GO:0030639">
    <property type="term" value="P:polyketide biosynthetic process"/>
    <property type="evidence" value="ECO:0007669"/>
    <property type="project" value="TreeGrafter"/>
</dbReference>
<dbReference type="EMBL" id="VFPQ01000001">
    <property type="protein sequence ID" value="TQM74881.1"/>
    <property type="molecule type" value="Genomic_DNA"/>
</dbReference>
<evidence type="ECO:0000259" key="4">
    <source>
        <dbReference type="Pfam" id="PF00195"/>
    </source>
</evidence>
<dbReference type="OrthoDB" id="9786288at2"/>
<feature type="region of interest" description="Disordered" evidence="3">
    <location>
        <begin position="364"/>
        <end position="407"/>
    </location>
</feature>
<dbReference type="Proteomes" id="UP000319213">
    <property type="component" value="Unassembled WGS sequence"/>
</dbReference>
<name>A0A543IWE2_9ACTN</name>
<proteinExistence type="predicted"/>
<feature type="compositionally biased region" description="Basic residues" evidence="3">
    <location>
        <begin position="381"/>
        <end position="391"/>
    </location>
</feature>